<feature type="signal peptide" evidence="1">
    <location>
        <begin position="1"/>
        <end position="22"/>
    </location>
</feature>
<dbReference type="OrthoDB" id="632318at2"/>
<reference evidence="2 3" key="1">
    <citation type="submission" date="2019-11" db="EMBL/GenBank/DDBJ databases">
        <title>Maribacter lutea sp. nov., a marine bacterium isolated from intertidal sand.</title>
        <authorList>
            <person name="Liu A."/>
        </authorList>
    </citation>
    <scope>NUCLEOTIDE SEQUENCE [LARGE SCALE GENOMIC DNA]</scope>
    <source>
        <strain evidence="2 3">RZ05</strain>
    </source>
</reference>
<organism evidence="2 3">
    <name type="scientific">Maribacter luteus</name>
    <dbReference type="NCBI Taxonomy" id="2594478"/>
    <lineage>
        <taxon>Bacteria</taxon>
        <taxon>Pseudomonadati</taxon>
        <taxon>Bacteroidota</taxon>
        <taxon>Flavobacteriia</taxon>
        <taxon>Flavobacteriales</taxon>
        <taxon>Flavobacteriaceae</taxon>
        <taxon>Maribacter</taxon>
    </lineage>
</organism>
<dbReference type="InterPro" id="IPR045921">
    <property type="entry name" value="DUF6340"/>
</dbReference>
<dbReference type="RefSeq" id="WP_154369200.1">
    <property type="nucleotide sequence ID" value="NZ_WKJH01000030.1"/>
</dbReference>
<name>A0A6I2MPV9_9FLAO</name>
<dbReference type="AlphaFoldDB" id="A0A6I2MPV9"/>
<gene>
    <name evidence="2" type="ORF">GJ691_17265</name>
</gene>
<accession>A0A6I2MPV9</accession>
<comment type="caution">
    <text evidence="2">The sequence shown here is derived from an EMBL/GenBank/DDBJ whole genome shotgun (WGS) entry which is preliminary data.</text>
</comment>
<protein>
    <recommendedName>
        <fullName evidence="4">Tetratricopeptide repeat protein</fullName>
    </recommendedName>
</protein>
<dbReference type="Pfam" id="PF19867">
    <property type="entry name" value="DUF6340"/>
    <property type="match status" value="1"/>
</dbReference>
<evidence type="ECO:0000313" key="2">
    <source>
        <dbReference type="EMBL" id="MRX65903.1"/>
    </source>
</evidence>
<sequence>MTNRNPLIASTFIAFLFVGCSATNNLTMSAIEPAPVNLSKDVTRIGIINRSLPAEEHKIADQVDKLLSVEGLHLDEEGSKAAILALKEKLQQNPNFDQVVIIEGKTGLQKGLGVFPSTLNWQEIESLCEEFKVDAIYSLAFYDTDTKVTYKSSTMELPNELGIKAMVPAHELTLNTLVKNGWRIYDPYSRRIADELVYNNPVVSVGKGINPMKAYEAIMGRKEAVLDRSKYMGMEYAERILPYKHRVNRDYFVRGTDNFKIAQRRAQAGDWDGAAELWQLETQNRDQKVAGRACYNMAISNEINGDLESAIQWASKSYTDYEINDALRYLKTLKYRANQKRRLDQQVSK</sequence>
<keyword evidence="1" id="KW-0732">Signal</keyword>
<evidence type="ECO:0000313" key="3">
    <source>
        <dbReference type="Proteomes" id="UP000443153"/>
    </source>
</evidence>
<dbReference type="EMBL" id="WKJH01000030">
    <property type="protein sequence ID" value="MRX65903.1"/>
    <property type="molecule type" value="Genomic_DNA"/>
</dbReference>
<evidence type="ECO:0008006" key="4">
    <source>
        <dbReference type="Google" id="ProtNLM"/>
    </source>
</evidence>
<proteinExistence type="predicted"/>
<evidence type="ECO:0000256" key="1">
    <source>
        <dbReference type="SAM" id="SignalP"/>
    </source>
</evidence>
<feature type="chain" id="PRO_5026212351" description="Tetratricopeptide repeat protein" evidence="1">
    <location>
        <begin position="23"/>
        <end position="349"/>
    </location>
</feature>
<dbReference type="PROSITE" id="PS51257">
    <property type="entry name" value="PROKAR_LIPOPROTEIN"/>
    <property type="match status" value="1"/>
</dbReference>
<keyword evidence="3" id="KW-1185">Reference proteome</keyword>
<dbReference type="Proteomes" id="UP000443153">
    <property type="component" value="Unassembled WGS sequence"/>
</dbReference>